<proteinExistence type="predicted"/>
<keyword evidence="4" id="KW-1185">Reference proteome</keyword>
<dbReference type="EMBL" id="KB206169">
    <property type="protein sequence ID" value="ELP94953.1"/>
    <property type="molecule type" value="Genomic_DNA"/>
</dbReference>
<dbReference type="GO" id="GO:0005096">
    <property type="term" value="F:GTPase activator activity"/>
    <property type="evidence" value="ECO:0007669"/>
    <property type="project" value="InterPro"/>
</dbReference>
<keyword evidence="1" id="KW-0863">Zinc-finger</keyword>
<dbReference type="InterPro" id="IPR037278">
    <property type="entry name" value="ARFGAP/RecO"/>
</dbReference>
<accession>A0A0A1UEN6</accession>
<dbReference type="VEuPathDB" id="AmoebaDB:EIN_250770"/>
<evidence type="ECO:0000259" key="2">
    <source>
        <dbReference type="PROSITE" id="PS50115"/>
    </source>
</evidence>
<sequence>MKNIIHLQMMYVEYKAPKTVALHPRQKELELAVTEFTFSTFTETLVWVYVLRLQSNISLKGKIESENMDKCITGNNIMKALLLEKENLLCADCQEGNVKHVNLEFGCFLCEKCAELHQLTFSQTHPSEVYSISDASAMKKEKLTPLISKGNIFSALEHLETPSFNPFSTDAENLREMLLYKYNTKTEYTFDYVALFKEHKKNYKRTSQISPINMKDIC</sequence>
<feature type="domain" description="Arf-GAP" evidence="2">
    <location>
        <begin position="75"/>
        <end position="151"/>
    </location>
</feature>
<dbReference type="InterPro" id="IPR038508">
    <property type="entry name" value="ArfGAP_dom_sf"/>
</dbReference>
<keyword evidence="1" id="KW-0479">Metal-binding</keyword>
<evidence type="ECO:0000313" key="3">
    <source>
        <dbReference type="EMBL" id="ELP94953.1"/>
    </source>
</evidence>
<dbReference type="RefSeq" id="XP_004261724.1">
    <property type="nucleotide sequence ID" value="XM_004261676.1"/>
</dbReference>
<evidence type="ECO:0000256" key="1">
    <source>
        <dbReference type="PROSITE-ProRule" id="PRU00288"/>
    </source>
</evidence>
<protein>
    <recommendedName>
        <fullName evidence="2">Arf-GAP domain-containing protein</fullName>
    </recommendedName>
</protein>
<dbReference type="Gene3D" id="1.10.220.150">
    <property type="entry name" value="Arf GTPase activating protein"/>
    <property type="match status" value="1"/>
</dbReference>
<gene>
    <name evidence="3" type="ORF">EIN_250770</name>
</gene>
<keyword evidence="1" id="KW-0862">Zinc</keyword>
<name>A0A0A1UEN6_ENTIV</name>
<dbReference type="GeneID" id="14893951"/>
<dbReference type="Proteomes" id="UP000014680">
    <property type="component" value="Unassembled WGS sequence"/>
</dbReference>
<evidence type="ECO:0000313" key="4">
    <source>
        <dbReference type="Proteomes" id="UP000014680"/>
    </source>
</evidence>
<dbReference type="InterPro" id="IPR001164">
    <property type="entry name" value="ArfGAP_dom"/>
</dbReference>
<dbReference type="GO" id="GO:0008270">
    <property type="term" value="F:zinc ion binding"/>
    <property type="evidence" value="ECO:0007669"/>
    <property type="project" value="UniProtKB-KW"/>
</dbReference>
<reference evidence="3 4" key="1">
    <citation type="submission" date="2012-10" db="EMBL/GenBank/DDBJ databases">
        <authorList>
            <person name="Zafar N."/>
            <person name="Inman J."/>
            <person name="Hall N."/>
            <person name="Lorenzi H."/>
            <person name="Caler E."/>
        </authorList>
    </citation>
    <scope>NUCLEOTIDE SEQUENCE [LARGE SCALE GENOMIC DNA]</scope>
    <source>
        <strain evidence="3 4">IP1</strain>
    </source>
</reference>
<organism evidence="3 4">
    <name type="scientific">Entamoeba invadens IP1</name>
    <dbReference type="NCBI Taxonomy" id="370355"/>
    <lineage>
        <taxon>Eukaryota</taxon>
        <taxon>Amoebozoa</taxon>
        <taxon>Evosea</taxon>
        <taxon>Archamoebae</taxon>
        <taxon>Mastigamoebida</taxon>
        <taxon>Entamoebidae</taxon>
        <taxon>Entamoeba</taxon>
    </lineage>
</organism>
<dbReference type="AlphaFoldDB" id="A0A0A1UEN6"/>
<dbReference type="PROSITE" id="PS50115">
    <property type="entry name" value="ARFGAP"/>
    <property type="match status" value="1"/>
</dbReference>
<dbReference type="OrthoDB" id="10266696at2759"/>
<dbReference type="Pfam" id="PF01412">
    <property type="entry name" value="ArfGap"/>
    <property type="match status" value="1"/>
</dbReference>
<dbReference type="SUPFAM" id="SSF57863">
    <property type="entry name" value="ArfGap/RecO-like zinc finger"/>
    <property type="match status" value="1"/>
</dbReference>
<dbReference type="KEGG" id="eiv:EIN_250770"/>